<keyword evidence="4 9" id="KW-0274">FAD</keyword>
<evidence type="ECO:0000256" key="7">
    <source>
        <dbReference type="ARBA" id="ARBA00023033"/>
    </source>
</evidence>
<dbReference type="STRING" id="1579979.WM2015_2131"/>
<protein>
    <recommendedName>
        <fullName evidence="9">Kynurenine 3-monooxygenase</fullName>
        <ecNumber evidence="9">1.14.13.9</ecNumber>
    </recommendedName>
    <alternativeName>
        <fullName evidence="9">Kynurenine 3-hydroxylase</fullName>
    </alternativeName>
</protein>
<gene>
    <name evidence="9" type="primary">kmo</name>
    <name evidence="10" type="ORF">WM2015_2131</name>
</gene>
<dbReference type="GO" id="GO:0006569">
    <property type="term" value="P:L-tryptophan catabolic process"/>
    <property type="evidence" value="ECO:0007669"/>
    <property type="project" value="UniProtKB-UniRule"/>
</dbReference>
<dbReference type="PANTHER" id="PTHR46028:SF2">
    <property type="entry name" value="KYNURENINE 3-MONOOXYGENASE"/>
    <property type="match status" value="1"/>
</dbReference>
<evidence type="ECO:0000256" key="3">
    <source>
        <dbReference type="ARBA" id="ARBA00022642"/>
    </source>
</evidence>
<dbReference type="InterPro" id="IPR027545">
    <property type="entry name" value="Kynurenine_monooxygenase"/>
</dbReference>
<evidence type="ECO:0000256" key="2">
    <source>
        <dbReference type="ARBA" id="ARBA00022630"/>
    </source>
</evidence>
<evidence type="ECO:0000256" key="5">
    <source>
        <dbReference type="ARBA" id="ARBA00022857"/>
    </source>
</evidence>
<comment type="cofactor">
    <cofactor evidence="1 9">
        <name>FAD</name>
        <dbReference type="ChEBI" id="CHEBI:57692"/>
    </cofactor>
</comment>
<keyword evidence="6 9" id="KW-0560">Oxidoreductase</keyword>
<dbReference type="FunFam" id="3.50.50.60:FF:000185">
    <property type="entry name" value="Kynurenine 3-monooxygenase"/>
    <property type="match status" value="1"/>
</dbReference>
<keyword evidence="11" id="KW-1185">Reference proteome</keyword>
<dbReference type="GO" id="GO:0009435">
    <property type="term" value="P:NAD+ biosynthetic process"/>
    <property type="evidence" value="ECO:0007669"/>
    <property type="project" value="UniProtKB-UniPathway"/>
</dbReference>
<dbReference type="AlphaFoldDB" id="A0A0K0XY10"/>
<dbReference type="EMBL" id="CP012154">
    <property type="protein sequence ID" value="AKS42496.1"/>
    <property type="molecule type" value="Genomic_DNA"/>
</dbReference>
<dbReference type="GO" id="GO:0071949">
    <property type="term" value="F:FAD binding"/>
    <property type="evidence" value="ECO:0007669"/>
    <property type="project" value="InterPro"/>
</dbReference>
<keyword evidence="5 9" id="KW-0521">NADP</keyword>
<dbReference type="RefSeq" id="WP_049726051.1">
    <property type="nucleotide sequence ID" value="NZ_CP012154.1"/>
</dbReference>
<dbReference type="InterPro" id="IPR036188">
    <property type="entry name" value="FAD/NAD-bd_sf"/>
</dbReference>
<comment type="similarity">
    <text evidence="9">Belongs to the aromatic-ring hydroxylase family. KMO subfamily.</text>
</comment>
<comment type="pathway">
    <text evidence="9">Cofactor biosynthesis; NAD(+) biosynthesis; quinolinate from L-kynurenine: step 1/3.</text>
</comment>
<dbReference type="SUPFAM" id="SSF51905">
    <property type="entry name" value="FAD/NAD(P)-binding domain"/>
    <property type="match status" value="1"/>
</dbReference>
<dbReference type="KEGG" id="wma:WM2015_2131"/>
<dbReference type="InterPro" id="IPR002938">
    <property type="entry name" value="FAD-bd"/>
</dbReference>
<dbReference type="PATRIC" id="fig|1579979.3.peg.2177"/>
<evidence type="ECO:0000256" key="1">
    <source>
        <dbReference type="ARBA" id="ARBA00001974"/>
    </source>
</evidence>
<evidence type="ECO:0000256" key="8">
    <source>
        <dbReference type="ARBA" id="ARBA00047818"/>
    </source>
</evidence>
<accession>A0A0K0XY10</accession>
<evidence type="ECO:0000256" key="9">
    <source>
        <dbReference type="HAMAP-Rule" id="MF_01971"/>
    </source>
</evidence>
<keyword evidence="3 9" id="KW-0662">Pyridine nucleotide biosynthesis</keyword>
<sequence length="448" mass="50219">MSGPDISIVGAGLAGSLLALDLARRGQSVELFERYPDPRRQRVPAGRSINLALAERGRMALSKAGLLETVEAFSLPMRGRMLHDVNGETRLQRYGQRADEVIWSVHRGHLNQALLDAAEGAGVRIHFDHELASADFEKRELRFTNAAGGTLTVAFRLAIGADGAGSALRRAMEQVRPLNAREVPLGHGYRELSIPPGPDGDFQLDPEALHIWPRGGYMMIALPNPDRSFTCTLFLANASSEEDAPSFERLQDPAEMRRFLTREFPDAVERMSELDHELRNNPVGYLATLYTDHWHLDDRAVLIGDAAHAIVPFHGQGMNAAFEDVVALSDRLVERGISEAVLEDFVAERKPSADAIAAMALDNYLEMRDRVRDPRFHLIKQLEWALEARLGEAFIPRYQMVMFHPEISYAEAHRRGERQRELLERLTEGHESIEEIDLDQACQAARRL</sequence>
<dbReference type="PANTHER" id="PTHR46028">
    <property type="entry name" value="KYNURENINE 3-MONOOXYGENASE"/>
    <property type="match status" value="1"/>
</dbReference>
<dbReference type="Pfam" id="PF01494">
    <property type="entry name" value="FAD_binding_3"/>
    <property type="match status" value="1"/>
</dbReference>
<evidence type="ECO:0000313" key="10">
    <source>
        <dbReference type="EMBL" id="AKS42496.1"/>
    </source>
</evidence>
<name>A0A0K0XY10_9GAMM</name>
<evidence type="ECO:0000313" key="11">
    <source>
        <dbReference type="Proteomes" id="UP000066624"/>
    </source>
</evidence>
<evidence type="ECO:0000256" key="6">
    <source>
        <dbReference type="ARBA" id="ARBA00023002"/>
    </source>
</evidence>
<dbReference type="GO" id="GO:0004502">
    <property type="term" value="F:kynurenine 3-monooxygenase activity"/>
    <property type="evidence" value="ECO:0007669"/>
    <property type="project" value="UniProtKB-UniRule"/>
</dbReference>
<dbReference type="GO" id="GO:0019805">
    <property type="term" value="P:quinolinate biosynthetic process"/>
    <property type="evidence" value="ECO:0007669"/>
    <property type="project" value="UniProtKB-UniRule"/>
</dbReference>
<evidence type="ECO:0000256" key="4">
    <source>
        <dbReference type="ARBA" id="ARBA00022827"/>
    </source>
</evidence>
<keyword evidence="2 9" id="KW-0285">Flavoprotein</keyword>
<dbReference type="GO" id="GO:0043420">
    <property type="term" value="P:anthranilate metabolic process"/>
    <property type="evidence" value="ECO:0007669"/>
    <property type="project" value="UniProtKB-UniRule"/>
</dbReference>
<dbReference type="UniPathway" id="UPA00253">
    <property type="reaction ID" value="UER00328"/>
</dbReference>
<comment type="catalytic activity">
    <reaction evidence="8 9">
        <text>L-kynurenine + NADPH + O2 + H(+) = 3-hydroxy-L-kynurenine + NADP(+) + H2O</text>
        <dbReference type="Rhea" id="RHEA:20545"/>
        <dbReference type="ChEBI" id="CHEBI:15377"/>
        <dbReference type="ChEBI" id="CHEBI:15378"/>
        <dbReference type="ChEBI" id="CHEBI:15379"/>
        <dbReference type="ChEBI" id="CHEBI:57783"/>
        <dbReference type="ChEBI" id="CHEBI:57959"/>
        <dbReference type="ChEBI" id="CHEBI:58125"/>
        <dbReference type="ChEBI" id="CHEBI:58349"/>
        <dbReference type="EC" id="1.14.13.9"/>
    </reaction>
</comment>
<proteinExistence type="inferred from homology"/>
<dbReference type="HAMAP" id="MF_01971">
    <property type="entry name" value="Kynurenine_monooxygenase"/>
    <property type="match status" value="1"/>
</dbReference>
<dbReference type="Gene3D" id="3.50.50.60">
    <property type="entry name" value="FAD/NAD(P)-binding domain"/>
    <property type="match status" value="1"/>
</dbReference>
<reference evidence="10 11" key="1">
    <citation type="submission" date="2015-07" db="EMBL/GenBank/DDBJ databases">
        <authorList>
            <person name="Noorani M."/>
        </authorList>
    </citation>
    <scope>NUCLEOTIDE SEQUENCE [LARGE SCALE GENOMIC DNA]</scope>
    <source>
        <strain evidence="10 11">KCTC 42284</strain>
    </source>
</reference>
<dbReference type="PRINTS" id="PR00420">
    <property type="entry name" value="RNGMNOXGNASE"/>
</dbReference>
<dbReference type="Proteomes" id="UP000066624">
    <property type="component" value="Chromosome"/>
</dbReference>
<dbReference type="OrthoDB" id="9782160at2"/>
<keyword evidence="7 9" id="KW-0503">Monooxygenase</keyword>
<dbReference type="EC" id="1.14.13.9" evidence="9"/>
<comment type="function">
    <text evidence="9">Catalyzes the hydroxylation of L-kynurenine (L-Kyn) to form 3-hydroxy-L-kynurenine (L-3OHKyn). Required for synthesis of quinolinic acid.</text>
</comment>
<dbReference type="GO" id="GO:0070189">
    <property type="term" value="P:kynurenine metabolic process"/>
    <property type="evidence" value="ECO:0007669"/>
    <property type="project" value="TreeGrafter"/>
</dbReference>
<organism evidence="10 11">
    <name type="scientific">Wenzhouxiangella marina</name>
    <dbReference type="NCBI Taxonomy" id="1579979"/>
    <lineage>
        <taxon>Bacteria</taxon>
        <taxon>Pseudomonadati</taxon>
        <taxon>Pseudomonadota</taxon>
        <taxon>Gammaproteobacteria</taxon>
        <taxon>Chromatiales</taxon>
        <taxon>Wenzhouxiangellaceae</taxon>
        <taxon>Wenzhouxiangella</taxon>
    </lineage>
</organism>